<dbReference type="EMBL" id="JBBCAQ010000036">
    <property type="protein sequence ID" value="KAK7576764.1"/>
    <property type="molecule type" value="Genomic_DNA"/>
</dbReference>
<keyword evidence="3" id="KW-1185">Reference proteome</keyword>
<dbReference type="AlphaFoldDB" id="A0AAN9TBZ4"/>
<proteinExistence type="predicted"/>
<comment type="caution">
    <text evidence="2">The sequence shown here is derived from an EMBL/GenBank/DDBJ whole genome shotgun (WGS) entry which is preliminary data.</text>
</comment>
<dbReference type="GO" id="GO:0004378">
    <property type="term" value="F:GDP-Man:Man(1)GlcNAc(2)-PP-Dol alpha-1,3-mannosyltransferase activity"/>
    <property type="evidence" value="ECO:0007669"/>
    <property type="project" value="InterPro"/>
</dbReference>
<evidence type="ECO:0000313" key="3">
    <source>
        <dbReference type="Proteomes" id="UP001367676"/>
    </source>
</evidence>
<keyword evidence="1" id="KW-0808">Transferase</keyword>
<evidence type="ECO:0000256" key="1">
    <source>
        <dbReference type="ARBA" id="ARBA00022679"/>
    </source>
</evidence>
<dbReference type="Proteomes" id="UP001367676">
    <property type="component" value="Unassembled WGS sequence"/>
</dbReference>
<protein>
    <submittedName>
        <fullName evidence="2">Uncharacterized protein</fullName>
    </submittedName>
</protein>
<name>A0AAN9TBZ4_9HEMI</name>
<dbReference type="InterPro" id="IPR027054">
    <property type="entry name" value="ALG2"/>
</dbReference>
<accession>A0AAN9TBZ4</accession>
<dbReference type="PANTHER" id="PTHR45918:SF1">
    <property type="entry name" value="ALPHA-1,3_1,6-MANNOSYLTRANSFERASE ALG2"/>
    <property type="match status" value="1"/>
</dbReference>
<dbReference type="PANTHER" id="PTHR45918">
    <property type="entry name" value="ALPHA-1,3/1,6-MANNOSYLTRANSFERASE ALG2"/>
    <property type="match status" value="1"/>
</dbReference>
<evidence type="ECO:0000313" key="2">
    <source>
        <dbReference type="EMBL" id="KAK7576764.1"/>
    </source>
</evidence>
<dbReference type="GO" id="GO:0012505">
    <property type="term" value="C:endomembrane system"/>
    <property type="evidence" value="ECO:0007669"/>
    <property type="project" value="TreeGrafter"/>
</dbReference>
<gene>
    <name evidence="2" type="ORF">V9T40_013050</name>
</gene>
<sequence>MLSVTFLHLDLGIGGAKRLIVDAAVTLQKKDCAVHIVTTHQDESHCFSETRDGSIYLLPLLETGFPERSLINFTPYVRTFASL</sequence>
<reference evidence="2 3" key="1">
    <citation type="submission" date="2024-03" db="EMBL/GenBank/DDBJ databases">
        <title>Adaptation during the transition from Ophiocordyceps entomopathogen to insect associate is accompanied by gene loss and intensified selection.</title>
        <authorList>
            <person name="Ward C.M."/>
            <person name="Onetto C.A."/>
            <person name="Borneman A.R."/>
        </authorList>
    </citation>
    <scope>NUCLEOTIDE SEQUENCE [LARGE SCALE GENOMIC DNA]</scope>
    <source>
        <strain evidence="2">AWRI1</strain>
        <tissue evidence="2">Single Adult Female</tissue>
    </source>
</reference>
<organism evidence="2 3">
    <name type="scientific">Parthenolecanium corni</name>
    <dbReference type="NCBI Taxonomy" id="536013"/>
    <lineage>
        <taxon>Eukaryota</taxon>
        <taxon>Metazoa</taxon>
        <taxon>Ecdysozoa</taxon>
        <taxon>Arthropoda</taxon>
        <taxon>Hexapoda</taxon>
        <taxon>Insecta</taxon>
        <taxon>Pterygota</taxon>
        <taxon>Neoptera</taxon>
        <taxon>Paraneoptera</taxon>
        <taxon>Hemiptera</taxon>
        <taxon>Sternorrhyncha</taxon>
        <taxon>Coccoidea</taxon>
        <taxon>Coccidae</taxon>
        <taxon>Parthenolecanium</taxon>
    </lineage>
</organism>